<gene>
    <name evidence="1" type="ORF">TM49_01470</name>
</gene>
<dbReference type="AlphaFoldDB" id="A0A0D5LKH3"/>
<dbReference type="KEGG" id="mey:TM49_01470"/>
<protein>
    <submittedName>
        <fullName evidence="1">Uncharacterized protein</fullName>
    </submittedName>
</protein>
<name>A0A0D5LKH3_MAREN</name>
<evidence type="ECO:0000313" key="2">
    <source>
        <dbReference type="Proteomes" id="UP000032611"/>
    </source>
</evidence>
<dbReference type="EMBL" id="CP010803">
    <property type="protein sequence ID" value="AJY44651.1"/>
    <property type="molecule type" value="Genomic_DNA"/>
</dbReference>
<accession>A0A0D5LKH3</accession>
<reference evidence="1 2" key="1">
    <citation type="journal article" date="2015" name="Genome Announc.">
        <title>Complete genome sequence of Martelella endophytica YC6887, which has antifungal activity associated with a halophyte.</title>
        <authorList>
            <person name="Khan A."/>
            <person name="Khan H."/>
            <person name="Chung E.J."/>
            <person name="Hossain M.T."/>
            <person name="Chung Y.R."/>
        </authorList>
    </citation>
    <scope>NUCLEOTIDE SEQUENCE [LARGE SCALE GENOMIC DNA]</scope>
    <source>
        <strain evidence="1">YC6887</strain>
    </source>
</reference>
<keyword evidence="2" id="KW-1185">Reference proteome</keyword>
<sequence length="100" mass="11199">MPPGTGYRTLQDAADNHQILQVWCGGCRRRVNYLPADLVPIVGWQHYAHEPPFACSRCKTKEYMATALLSPSLGDYGDIKVRRPAGMVRVWKTVNLGDDP</sequence>
<evidence type="ECO:0000313" key="1">
    <source>
        <dbReference type="EMBL" id="AJY44651.1"/>
    </source>
</evidence>
<organism evidence="1 2">
    <name type="scientific">Martelella endophytica</name>
    <dbReference type="NCBI Taxonomy" id="1486262"/>
    <lineage>
        <taxon>Bacteria</taxon>
        <taxon>Pseudomonadati</taxon>
        <taxon>Pseudomonadota</taxon>
        <taxon>Alphaproteobacteria</taxon>
        <taxon>Hyphomicrobiales</taxon>
        <taxon>Aurantimonadaceae</taxon>
        <taxon>Martelella</taxon>
    </lineage>
</organism>
<dbReference type="STRING" id="1486262.TM49_01470"/>
<dbReference type="HOGENOM" id="CLU_2330003_0_0_5"/>
<dbReference type="PATRIC" id="fig|1486262.3.peg.303"/>
<dbReference type="Proteomes" id="UP000032611">
    <property type="component" value="Chromosome"/>
</dbReference>
<proteinExistence type="predicted"/>